<protein>
    <submittedName>
        <fullName evidence="1">DnaJ 1 mitochondrial-like</fullName>
    </submittedName>
</protein>
<dbReference type="SUPFAM" id="SSF46565">
    <property type="entry name" value="Chaperone J-domain"/>
    <property type="match status" value="1"/>
</dbReference>
<sequence length="117" mass="13198">MAIIPCGNTSVAQWGIRPQFMIRSRLTNRIAMPMNCNSNKMSFLGASSSSLFSRDSFPVLSFIESSQTSHQQRGSRFMVRTDADYYSVLGVSKNASKSEIKSGRHSHYHCFLWIVLL</sequence>
<dbReference type="AlphaFoldDB" id="A0A7J7CV74"/>
<dbReference type="Proteomes" id="UP000593562">
    <property type="component" value="Unassembled WGS sequence"/>
</dbReference>
<dbReference type="InParanoid" id="A0A7J7CV74"/>
<reference evidence="1 2" key="1">
    <citation type="journal article" date="2020" name="Nat. Commun.">
        <title>Genome of Tripterygium wilfordii and identification of cytochrome P450 involved in triptolide biosynthesis.</title>
        <authorList>
            <person name="Tu L."/>
            <person name="Su P."/>
            <person name="Zhang Z."/>
            <person name="Gao L."/>
            <person name="Wang J."/>
            <person name="Hu T."/>
            <person name="Zhou J."/>
            <person name="Zhang Y."/>
            <person name="Zhao Y."/>
            <person name="Liu Y."/>
            <person name="Song Y."/>
            <person name="Tong Y."/>
            <person name="Lu Y."/>
            <person name="Yang J."/>
            <person name="Xu C."/>
            <person name="Jia M."/>
            <person name="Peters R.J."/>
            <person name="Huang L."/>
            <person name="Gao W."/>
        </authorList>
    </citation>
    <scope>NUCLEOTIDE SEQUENCE [LARGE SCALE GENOMIC DNA]</scope>
    <source>
        <strain evidence="2">cv. XIE 37</strain>
        <tissue evidence="1">Leaf</tissue>
    </source>
</reference>
<dbReference type="InterPro" id="IPR036869">
    <property type="entry name" value="J_dom_sf"/>
</dbReference>
<gene>
    <name evidence="1" type="ORF">HS088_TW13G00890</name>
</gene>
<comment type="caution">
    <text evidence="1">The sequence shown here is derived from an EMBL/GenBank/DDBJ whole genome shotgun (WGS) entry which is preliminary data.</text>
</comment>
<dbReference type="InterPro" id="IPR001623">
    <property type="entry name" value="DnaJ_domain"/>
</dbReference>
<evidence type="ECO:0000313" key="2">
    <source>
        <dbReference type="Proteomes" id="UP000593562"/>
    </source>
</evidence>
<dbReference type="Gene3D" id="1.10.287.110">
    <property type="entry name" value="DnaJ domain"/>
    <property type="match status" value="1"/>
</dbReference>
<evidence type="ECO:0000313" key="1">
    <source>
        <dbReference type="EMBL" id="KAF5737997.1"/>
    </source>
</evidence>
<proteinExistence type="predicted"/>
<name>A0A7J7CV74_TRIWF</name>
<keyword evidence="2" id="KW-1185">Reference proteome</keyword>
<dbReference type="CDD" id="cd06257">
    <property type="entry name" value="DnaJ"/>
    <property type="match status" value="1"/>
</dbReference>
<dbReference type="EMBL" id="JAAARO010000013">
    <property type="protein sequence ID" value="KAF5737997.1"/>
    <property type="molecule type" value="Genomic_DNA"/>
</dbReference>
<organism evidence="1 2">
    <name type="scientific">Tripterygium wilfordii</name>
    <name type="common">Thunder God vine</name>
    <dbReference type="NCBI Taxonomy" id="458696"/>
    <lineage>
        <taxon>Eukaryota</taxon>
        <taxon>Viridiplantae</taxon>
        <taxon>Streptophyta</taxon>
        <taxon>Embryophyta</taxon>
        <taxon>Tracheophyta</taxon>
        <taxon>Spermatophyta</taxon>
        <taxon>Magnoliopsida</taxon>
        <taxon>eudicotyledons</taxon>
        <taxon>Gunneridae</taxon>
        <taxon>Pentapetalae</taxon>
        <taxon>rosids</taxon>
        <taxon>fabids</taxon>
        <taxon>Celastrales</taxon>
        <taxon>Celastraceae</taxon>
        <taxon>Tripterygium</taxon>
    </lineage>
</organism>
<accession>A0A7J7CV74</accession>